<dbReference type="PANTHER" id="PTHR10353">
    <property type="entry name" value="GLYCOSYL HYDROLASE"/>
    <property type="match status" value="1"/>
</dbReference>
<evidence type="ECO:0000256" key="4">
    <source>
        <dbReference type="RuleBase" id="RU003690"/>
    </source>
</evidence>
<evidence type="ECO:0000256" key="1">
    <source>
        <dbReference type="ARBA" id="ARBA00010838"/>
    </source>
</evidence>
<organism evidence="5 6">
    <name type="scientific">Mycobacterium noviomagense</name>
    <dbReference type="NCBI Taxonomy" id="459858"/>
    <lineage>
        <taxon>Bacteria</taxon>
        <taxon>Bacillati</taxon>
        <taxon>Actinomycetota</taxon>
        <taxon>Actinomycetes</taxon>
        <taxon>Mycobacteriales</taxon>
        <taxon>Mycobacteriaceae</taxon>
        <taxon>Mycobacterium</taxon>
    </lineage>
</organism>
<name>A0ABX3SY96_9MYCO</name>
<evidence type="ECO:0000313" key="5">
    <source>
        <dbReference type="EMBL" id="ORB07237.1"/>
    </source>
</evidence>
<evidence type="ECO:0000313" key="6">
    <source>
        <dbReference type="Proteomes" id="UP000192374"/>
    </source>
</evidence>
<dbReference type="Pfam" id="PF00232">
    <property type="entry name" value="Glyco_hydro_1"/>
    <property type="match status" value="1"/>
</dbReference>
<keyword evidence="3" id="KW-0326">Glycosidase</keyword>
<keyword evidence="2" id="KW-0378">Hydrolase</keyword>
<evidence type="ECO:0000256" key="3">
    <source>
        <dbReference type="ARBA" id="ARBA00023295"/>
    </source>
</evidence>
<accession>A0ABX3SY96</accession>
<dbReference type="EMBL" id="MVIC01000195">
    <property type="protein sequence ID" value="ORB07237.1"/>
    <property type="molecule type" value="Genomic_DNA"/>
</dbReference>
<dbReference type="PANTHER" id="PTHR10353:SF36">
    <property type="entry name" value="LP05116P"/>
    <property type="match status" value="1"/>
</dbReference>
<protein>
    <submittedName>
        <fullName evidence="5">Beta-glucosidase</fullName>
    </submittedName>
</protein>
<dbReference type="Gene3D" id="3.20.20.80">
    <property type="entry name" value="Glycosidases"/>
    <property type="match status" value="1"/>
</dbReference>
<dbReference type="RefSeq" id="WP_139798116.1">
    <property type="nucleotide sequence ID" value="NZ_MVIC01000195.1"/>
</dbReference>
<dbReference type="Proteomes" id="UP000192374">
    <property type="component" value="Unassembled WGS sequence"/>
</dbReference>
<comment type="caution">
    <text evidence="5">The sequence shown here is derived from an EMBL/GenBank/DDBJ whole genome shotgun (WGS) entry which is preliminary data.</text>
</comment>
<reference evidence="5 6" key="1">
    <citation type="submission" date="2017-02" db="EMBL/GenBank/DDBJ databases">
        <title>The new phylogeny of genus Mycobacterium.</title>
        <authorList>
            <person name="Tortoli E."/>
            <person name="Trovato A."/>
            <person name="Cirillo D.M."/>
        </authorList>
    </citation>
    <scope>NUCLEOTIDE SEQUENCE [LARGE SCALE GENOMIC DNA]</scope>
    <source>
        <strain evidence="5 6">DSM 45145</strain>
    </source>
</reference>
<feature type="non-terminal residue" evidence="5">
    <location>
        <position position="1"/>
    </location>
</feature>
<keyword evidence="6" id="KW-1185">Reference proteome</keyword>
<dbReference type="InterPro" id="IPR001360">
    <property type="entry name" value="Glyco_hydro_1"/>
</dbReference>
<proteinExistence type="inferred from homology"/>
<gene>
    <name evidence="5" type="ORF">BST37_23085</name>
</gene>
<feature type="non-terminal residue" evidence="5">
    <location>
        <position position="79"/>
    </location>
</feature>
<dbReference type="SUPFAM" id="SSF51445">
    <property type="entry name" value="(Trans)glycosidases"/>
    <property type="match status" value="1"/>
</dbReference>
<evidence type="ECO:0000256" key="2">
    <source>
        <dbReference type="ARBA" id="ARBA00022801"/>
    </source>
</evidence>
<comment type="similarity">
    <text evidence="1 4">Belongs to the glycosyl hydrolase 1 family.</text>
</comment>
<sequence>TGDVNEMGLDYYRKVVDALLAAGIQPCATLYHWDLPQALQDKGGWDNRETIDEFVNYAEVMFKAFDGKIKQWITFNETW</sequence>
<dbReference type="InterPro" id="IPR017853">
    <property type="entry name" value="GH"/>
</dbReference>